<sequence length="139" mass="15289">MERTTLAPGIRDTQAPTWRGPPWPQASGTHIDCVQLQAIFQLLCCFPSSLSTHHHCLRKDKCTAPLLLGVFPGERHSLLQHILMECLPQARHCEQLREQHSRVSCHDRPGETVNRKPGVGAAGTLRGNPVPRGAPAPLS</sequence>
<evidence type="ECO:0000313" key="2">
    <source>
        <dbReference type="EMBL" id="KAF6324766.1"/>
    </source>
</evidence>
<dbReference type="EMBL" id="JABWUV010000010">
    <property type="protein sequence ID" value="KAF6324766.1"/>
    <property type="molecule type" value="Genomic_DNA"/>
</dbReference>
<feature type="region of interest" description="Disordered" evidence="1">
    <location>
        <begin position="104"/>
        <end position="139"/>
    </location>
</feature>
<evidence type="ECO:0000313" key="3">
    <source>
        <dbReference type="Proteomes" id="UP000527355"/>
    </source>
</evidence>
<comment type="caution">
    <text evidence="2">The sequence shown here is derived from an EMBL/GenBank/DDBJ whole genome shotgun (WGS) entry which is preliminary data.</text>
</comment>
<keyword evidence="3" id="KW-1185">Reference proteome</keyword>
<feature type="compositionally biased region" description="Basic and acidic residues" evidence="1">
    <location>
        <begin position="104"/>
        <end position="114"/>
    </location>
</feature>
<reference evidence="2 3" key="1">
    <citation type="journal article" date="2020" name="Nature">
        <title>Six reference-quality genomes reveal evolution of bat adaptations.</title>
        <authorList>
            <person name="Jebb D."/>
            <person name="Huang Z."/>
            <person name="Pippel M."/>
            <person name="Hughes G.M."/>
            <person name="Lavrichenko K."/>
            <person name="Devanna P."/>
            <person name="Winkler S."/>
            <person name="Jermiin L.S."/>
            <person name="Skirmuntt E.C."/>
            <person name="Katzourakis A."/>
            <person name="Burkitt-Gray L."/>
            <person name="Ray D.A."/>
            <person name="Sullivan K.A.M."/>
            <person name="Roscito J.G."/>
            <person name="Kirilenko B.M."/>
            <person name="Davalos L.M."/>
            <person name="Corthals A.P."/>
            <person name="Power M.L."/>
            <person name="Jones G."/>
            <person name="Ransome R.D."/>
            <person name="Dechmann D.K.N."/>
            <person name="Locatelli A.G."/>
            <person name="Puechmaille S.J."/>
            <person name="Fedrigo O."/>
            <person name="Jarvis E.D."/>
            <person name="Hiller M."/>
            <person name="Vernes S.C."/>
            <person name="Myers E.W."/>
            <person name="Teeling E.C."/>
        </authorList>
    </citation>
    <scope>NUCLEOTIDE SEQUENCE [LARGE SCALE GENOMIC DNA]</scope>
    <source>
        <strain evidence="2">MMyoMyo1</strain>
        <tissue evidence="2">Flight muscle</tissue>
    </source>
</reference>
<name>A0A7J7VII8_MYOMY</name>
<evidence type="ECO:0000256" key="1">
    <source>
        <dbReference type="SAM" id="MobiDB-lite"/>
    </source>
</evidence>
<proteinExistence type="predicted"/>
<gene>
    <name evidence="2" type="ORF">mMyoMyo1_008242</name>
</gene>
<organism evidence="2 3">
    <name type="scientific">Myotis myotis</name>
    <name type="common">Greater mouse-eared bat</name>
    <name type="synonym">Vespertilio myotis</name>
    <dbReference type="NCBI Taxonomy" id="51298"/>
    <lineage>
        <taxon>Eukaryota</taxon>
        <taxon>Metazoa</taxon>
        <taxon>Chordata</taxon>
        <taxon>Craniata</taxon>
        <taxon>Vertebrata</taxon>
        <taxon>Euteleostomi</taxon>
        <taxon>Mammalia</taxon>
        <taxon>Eutheria</taxon>
        <taxon>Laurasiatheria</taxon>
        <taxon>Chiroptera</taxon>
        <taxon>Yangochiroptera</taxon>
        <taxon>Vespertilionidae</taxon>
        <taxon>Myotis</taxon>
    </lineage>
</organism>
<protein>
    <submittedName>
        <fullName evidence="2">Uncharacterized protein</fullName>
    </submittedName>
</protein>
<dbReference type="AlphaFoldDB" id="A0A7J7VII8"/>
<accession>A0A7J7VII8</accession>
<dbReference type="Proteomes" id="UP000527355">
    <property type="component" value="Unassembled WGS sequence"/>
</dbReference>